<dbReference type="EMBL" id="JADOES010000072">
    <property type="protein sequence ID" value="MBT9318003.1"/>
    <property type="molecule type" value="Genomic_DNA"/>
</dbReference>
<dbReference type="AlphaFoldDB" id="A0A947DK75"/>
<dbReference type="Proteomes" id="UP000717364">
    <property type="component" value="Unassembled WGS sequence"/>
</dbReference>
<feature type="transmembrane region" description="Helical" evidence="1">
    <location>
        <begin position="159"/>
        <end position="178"/>
    </location>
</feature>
<keyword evidence="1" id="KW-0812">Transmembrane</keyword>
<proteinExistence type="predicted"/>
<keyword evidence="1" id="KW-0472">Membrane</keyword>
<feature type="transmembrane region" description="Helical" evidence="1">
    <location>
        <begin position="133"/>
        <end position="153"/>
    </location>
</feature>
<protein>
    <submittedName>
        <fullName evidence="2">Uncharacterized protein</fullName>
    </submittedName>
</protein>
<feature type="transmembrane region" description="Helical" evidence="1">
    <location>
        <begin position="73"/>
        <end position="92"/>
    </location>
</feature>
<dbReference type="RefSeq" id="WP_215611064.1">
    <property type="nucleotide sequence ID" value="NZ_JADOES010000072.1"/>
</dbReference>
<gene>
    <name evidence="2" type="ORF">IXB50_21545</name>
</gene>
<evidence type="ECO:0000313" key="2">
    <source>
        <dbReference type="EMBL" id="MBT9318003.1"/>
    </source>
</evidence>
<keyword evidence="1" id="KW-1133">Transmembrane helix</keyword>
<keyword evidence="3" id="KW-1185">Reference proteome</keyword>
<name>A0A947DK75_9CYAN</name>
<evidence type="ECO:0000313" key="3">
    <source>
        <dbReference type="Proteomes" id="UP000717364"/>
    </source>
</evidence>
<reference evidence="2" key="2">
    <citation type="journal article" date="2021" name="Mar. Drugs">
        <title>Genome Reduction and Secondary Metabolism of the Marine Sponge-Associated Cyanobacterium Leptothoe.</title>
        <authorList>
            <person name="Konstantinou D."/>
            <person name="Popin R.V."/>
            <person name="Fewer D.P."/>
            <person name="Sivonen K."/>
            <person name="Gkelis S."/>
        </authorList>
    </citation>
    <scope>NUCLEOTIDE SEQUENCE</scope>
    <source>
        <strain evidence="2">TAU-MAC 1115</strain>
    </source>
</reference>
<evidence type="ECO:0000256" key="1">
    <source>
        <dbReference type="SAM" id="Phobius"/>
    </source>
</evidence>
<sequence>MGQNYRRFLRRQGWSIPVLVAIALFAFHAISTLVFSVLGLAPSSPQWGLTIILGSFLAFAGAAAGLHTLKPFPLRLTGLISGMSSLAILGFYSFGQLSGQNPKWAVVGAVVGAIIGAGFGFWAARQSGIWQSAIALCGGLCAYGVAFGVGTWVPAAIKVGRWDIALVLGLLTGLYLWFTRRALGWAYRQFLT</sequence>
<organism evidence="2 3">
    <name type="scientific">Leptothoe spongobia TAU-MAC 1115</name>
    <dbReference type="NCBI Taxonomy" id="1967444"/>
    <lineage>
        <taxon>Bacteria</taxon>
        <taxon>Bacillati</taxon>
        <taxon>Cyanobacteriota</taxon>
        <taxon>Cyanophyceae</taxon>
        <taxon>Nodosilineales</taxon>
        <taxon>Cymatolegaceae</taxon>
        <taxon>Leptothoe</taxon>
        <taxon>Leptothoe spongobia</taxon>
    </lineage>
</organism>
<feature type="transmembrane region" description="Helical" evidence="1">
    <location>
        <begin position="104"/>
        <end position="124"/>
    </location>
</feature>
<feature type="transmembrane region" description="Helical" evidence="1">
    <location>
        <begin position="16"/>
        <end position="41"/>
    </location>
</feature>
<accession>A0A947DK75</accession>
<comment type="caution">
    <text evidence="2">The sequence shown here is derived from an EMBL/GenBank/DDBJ whole genome shotgun (WGS) entry which is preliminary data.</text>
</comment>
<feature type="transmembrane region" description="Helical" evidence="1">
    <location>
        <begin position="47"/>
        <end position="66"/>
    </location>
</feature>
<reference evidence="2" key="1">
    <citation type="submission" date="2020-11" db="EMBL/GenBank/DDBJ databases">
        <authorList>
            <person name="Konstantinou D."/>
            <person name="Gkelis S."/>
            <person name="Popin R."/>
            <person name="Fewer D."/>
            <person name="Sivonen K."/>
        </authorList>
    </citation>
    <scope>NUCLEOTIDE SEQUENCE</scope>
    <source>
        <strain evidence="2">TAU-MAC 1115</strain>
    </source>
</reference>